<reference evidence="1" key="1">
    <citation type="submission" date="2020-07" db="EMBL/GenBank/DDBJ databases">
        <title>Highly diverse flavobacterial phages as mortality factor during North Sea spring blooms.</title>
        <authorList>
            <person name="Bartlau N."/>
            <person name="Wichels A."/>
            <person name="Krohne G."/>
            <person name="Adriaenssens E.M."/>
            <person name="Heins A."/>
            <person name="Fuchs B.M."/>
            <person name="Amann R."/>
            <person name="Moraru C."/>
        </authorList>
    </citation>
    <scope>NUCLEOTIDE SEQUENCE</scope>
</reference>
<accession>A0A8E5EAS7</accession>
<keyword evidence="2" id="KW-1185">Reference proteome</keyword>
<dbReference type="AntiFam" id="ANF00049">
    <property type="entry name" value="Contained within insertion sequence ISlin1"/>
</dbReference>
<dbReference type="Proteomes" id="UP000693706">
    <property type="component" value="Segment"/>
</dbReference>
<evidence type="ECO:0000313" key="2">
    <source>
        <dbReference type="Proteomes" id="UP000693706"/>
    </source>
</evidence>
<gene>
    <name evidence="1" type="ORF">Harreka1_7</name>
</gene>
<dbReference type="EMBL" id="MT732457">
    <property type="protein sequence ID" value="QQV90414.1"/>
    <property type="molecule type" value="Genomic_DNA"/>
</dbReference>
<organism evidence="1 2">
    <name type="scientific">Olleya phage Harreka_1</name>
    <dbReference type="NCBI Taxonomy" id="2745673"/>
    <lineage>
        <taxon>Viruses</taxon>
        <taxon>Duplodnaviria</taxon>
        <taxon>Heunggongvirae</taxon>
        <taxon>Uroviricota</taxon>
        <taxon>Caudoviricetes</taxon>
        <taxon>Aggregaviridae</taxon>
        <taxon>Harrekavirus</taxon>
        <taxon>Harrekavirus harreka</taxon>
    </lineage>
</organism>
<evidence type="ECO:0000313" key="1">
    <source>
        <dbReference type="EMBL" id="QQV90414.1"/>
    </source>
</evidence>
<sequence>MFRKKLSIHKSLDTLKILTFWDIIKKDNALLLDVEYFEGKKYKKAELNLISSTWALLYDEYFVLRNDSISKRELEKGFESNEVKIKIIAINSAIESFKVLKRVEKDLHIDDIYNKRREMYESLSIINSRIKFNHFSSVSEDIQYLTKFYNALQNKYNINYKPKEKINKEQVKNVYEVVANAESWLERPIPINEMVVAHWLALEKQVINKQKENGK</sequence>
<protein>
    <submittedName>
        <fullName evidence="1">Uncharacterized protein</fullName>
    </submittedName>
</protein>
<name>A0A8E5EAS7_9CAUD</name>
<proteinExistence type="predicted"/>